<organism evidence="2 3">
    <name type="scientific">Candidatus Nitrohelix vancouverensis</name>
    <dbReference type="NCBI Taxonomy" id="2705534"/>
    <lineage>
        <taxon>Bacteria</taxon>
        <taxon>Pseudomonadati</taxon>
        <taxon>Nitrospinota/Tectimicrobiota group</taxon>
        <taxon>Nitrospinota</taxon>
        <taxon>Nitrospinia</taxon>
        <taxon>Nitrospinales</taxon>
        <taxon>Nitrospinaceae</taxon>
        <taxon>Candidatus Nitrohelix</taxon>
    </lineage>
</organism>
<name>A0A7T0G4L0_9BACT</name>
<dbReference type="AlphaFoldDB" id="A0A7T0G4L0"/>
<dbReference type="Proteomes" id="UP000594464">
    <property type="component" value="Chromosome"/>
</dbReference>
<reference evidence="3" key="1">
    <citation type="submission" date="2020-02" db="EMBL/GenBank/DDBJ databases">
        <title>Genomic and physiological characterization of two novel Nitrospinaceae genera.</title>
        <authorList>
            <person name="Mueller A.J."/>
            <person name="Jung M.-Y."/>
            <person name="Strachan C.R."/>
            <person name="Herbold C.W."/>
            <person name="Kirkegaard R.H."/>
            <person name="Daims H."/>
        </authorList>
    </citation>
    <scope>NUCLEOTIDE SEQUENCE [LARGE SCALE GENOMIC DNA]</scope>
</reference>
<gene>
    <name evidence="2" type="ORF">G3M78_14820</name>
</gene>
<evidence type="ECO:0000313" key="2">
    <source>
        <dbReference type="EMBL" id="QPJ66605.1"/>
    </source>
</evidence>
<feature type="signal peptide" evidence="1">
    <location>
        <begin position="1"/>
        <end position="29"/>
    </location>
</feature>
<proteinExistence type="predicted"/>
<sequence length="164" mass="19212">MNPRKPFYFPKSRLTCSALLFLLATLFNAGCATDIFETKLRDLNDVIQLYNIKIEGRVGEQAVFLLDPDYREAYIERIHEFNERVRFMDSHLVSLEFLKDGAKVGEKNRSDDEAEGEFNEAIATFSYQLTISPSSTLETRLHKQKWVYKMDKWMVQPDLDEFLK</sequence>
<evidence type="ECO:0000313" key="3">
    <source>
        <dbReference type="Proteomes" id="UP000594464"/>
    </source>
</evidence>
<keyword evidence="1" id="KW-0732">Signal</keyword>
<evidence type="ECO:0000256" key="1">
    <source>
        <dbReference type="SAM" id="SignalP"/>
    </source>
</evidence>
<protein>
    <recommendedName>
        <fullName evidence="4">Lipoprotein</fullName>
    </recommendedName>
</protein>
<dbReference type="EMBL" id="CP048620">
    <property type="protein sequence ID" value="QPJ66605.1"/>
    <property type="molecule type" value="Genomic_DNA"/>
</dbReference>
<dbReference type="KEGG" id="nva:G3M78_14820"/>
<accession>A0A7T0G4L0</accession>
<feature type="chain" id="PRO_5032934389" description="Lipoprotein" evidence="1">
    <location>
        <begin position="30"/>
        <end position="164"/>
    </location>
</feature>
<evidence type="ECO:0008006" key="4">
    <source>
        <dbReference type="Google" id="ProtNLM"/>
    </source>
</evidence>